<dbReference type="PANTHER" id="PTHR43557:SF4">
    <property type="entry name" value="APOPTOSIS-INDUCING FACTOR 1, MITOCHONDRIAL"/>
    <property type="match status" value="1"/>
</dbReference>
<dbReference type="InterPro" id="IPR036188">
    <property type="entry name" value="FAD/NAD-bd_sf"/>
</dbReference>
<dbReference type="Pfam" id="PF14721">
    <property type="entry name" value="AIF_C"/>
    <property type="match status" value="1"/>
</dbReference>
<dbReference type="Proteomes" id="UP000322553">
    <property type="component" value="Chromosome"/>
</dbReference>
<sequence length="394" mass="42963">MRHDYDYLIVGAGMVSANATRSIRERDSQGSIGIVGSEPNGPVTRPALSKKLWTDPEFGFDNIWMKPEESGATLHTDTRIVSLDRDNQTVTAENGDVFGYGQLLLATGGEPKQLDLAPSERVLYFRTVEDYRQLRELAGHQRHIAVVGGSFIGTELAAALNLNDTRVTLIHPEQVLGGDIFPPDLAEHFESMYHTHGVTLMGNCRVTSGHQQGETVTLTLDDGNTVTADVVAIGLGIEPACDIAVSAGLTVDDGIVVDEMLRTSDPHILAAGDVASYPDNLLGRQRAEHVDNANMMGQQAGAIMAGSEAPYTHTPYFYSNVFELGYQAIGTLDSSLDTIEDWQEPQQKGVVYYLENEVVKGVLLVNLKERLDAAREVIKERRPSSRDALIGCIR</sequence>
<evidence type="ECO:0000259" key="9">
    <source>
        <dbReference type="Pfam" id="PF07992"/>
    </source>
</evidence>
<dbReference type="Pfam" id="PF07992">
    <property type="entry name" value="Pyr_redox_2"/>
    <property type="match status" value="1"/>
</dbReference>
<dbReference type="GO" id="GO:0033108">
    <property type="term" value="P:mitochondrial respiratory chain complex assembly"/>
    <property type="evidence" value="ECO:0007669"/>
    <property type="project" value="TreeGrafter"/>
</dbReference>
<dbReference type="EMBL" id="CP043420">
    <property type="protein sequence ID" value="QEL11921.1"/>
    <property type="molecule type" value="Genomic_DNA"/>
</dbReference>
<keyword evidence="6" id="KW-0560">Oxidoreductase</keyword>
<dbReference type="AlphaFoldDB" id="A0A5C1A0J1"/>
<dbReference type="GO" id="GO:0012501">
    <property type="term" value="P:programmed cell death"/>
    <property type="evidence" value="ECO:0007669"/>
    <property type="project" value="TreeGrafter"/>
</dbReference>
<dbReference type="InterPro" id="IPR023753">
    <property type="entry name" value="FAD/NAD-binding_dom"/>
</dbReference>
<accession>A0A5C1A0J1</accession>
<dbReference type="PANTHER" id="PTHR43557">
    <property type="entry name" value="APOPTOSIS-INDUCING FACTOR 1"/>
    <property type="match status" value="1"/>
</dbReference>
<dbReference type="InterPro" id="IPR050446">
    <property type="entry name" value="FAD-oxidoreductase/Apoptosis"/>
</dbReference>
<evidence type="ECO:0000256" key="6">
    <source>
        <dbReference type="ARBA" id="ARBA00023002"/>
    </source>
</evidence>
<dbReference type="PRINTS" id="PR00368">
    <property type="entry name" value="FADPNR"/>
</dbReference>
<dbReference type="GO" id="GO:0005737">
    <property type="term" value="C:cytoplasm"/>
    <property type="evidence" value="ECO:0007669"/>
    <property type="project" value="TreeGrafter"/>
</dbReference>
<keyword evidence="7" id="KW-0520">NAD</keyword>
<keyword evidence="4" id="KW-0274">FAD</keyword>
<proteinExistence type="predicted"/>
<dbReference type="Gene3D" id="3.30.390.30">
    <property type="match status" value="1"/>
</dbReference>
<evidence type="ECO:0000256" key="2">
    <source>
        <dbReference type="ARBA" id="ARBA00022630"/>
    </source>
</evidence>
<keyword evidence="3" id="KW-0053">Apoptosis</keyword>
<comment type="cofactor">
    <cofactor evidence="1">
        <name>FAD</name>
        <dbReference type="ChEBI" id="CHEBI:57692"/>
    </cofactor>
</comment>
<dbReference type="InterPro" id="IPR029324">
    <property type="entry name" value="AIF_C"/>
</dbReference>
<dbReference type="SUPFAM" id="SSF55424">
    <property type="entry name" value="FAD/NAD-linked reductases, dimerisation (C-terminal) domain"/>
    <property type="match status" value="1"/>
</dbReference>
<dbReference type="Gene3D" id="3.50.50.60">
    <property type="entry name" value="FAD/NAD(P)-binding domain"/>
    <property type="match status" value="2"/>
</dbReference>
<evidence type="ECO:0000256" key="4">
    <source>
        <dbReference type="ARBA" id="ARBA00022827"/>
    </source>
</evidence>
<gene>
    <name evidence="11" type="ORF">FY550_12765</name>
</gene>
<feature type="domain" description="Mitochondrial apoptosis-inducing factor C-terminal" evidence="10">
    <location>
        <begin position="300"/>
        <end position="345"/>
    </location>
</feature>
<evidence type="ECO:0000259" key="10">
    <source>
        <dbReference type="Pfam" id="PF14721"/>
    </source>
</evidence>
<name>A0A5C1A0J1_9GAMM</name>
<evidence type="ECO:0000313" key="11">
    <source>
        <dbReference type="EMBL" id="QEL11921.1"/>
    </source>
</evidence>
<organism evidence="11 12">
    <name type="scientific">Kushneria phosphatilytica</name>
    <dbReference type="NCBI Taxonomy" id="657387"/>
    <lineage>
        <taxon>Bacteria</taxon>
        <taxon>Pseudomonadati</taxon>
        <taxon>Pseudomonadota</taxon>
        <taxon>Gammaproteobacteria</taxon>
        <taxon>Oceanospirillales</taxon>
        <taxon>Halomonadaceae</taxon>
        <taxon>Kushneria</taxon>
    </lineage>
</organism>
<evidence type="ECO:0000256" key="7">
    <source>
        <dbReference type="ARBA" id="ARBA00023027"/>
    </source>
</evidence>
<evidence type="ECO:0000256" key="5">
    <source>
        <dbReference type="ARBA" id="ARBA00022946"/>
    </source>
</evidence>
<evidence type="ECO:0000313" key="12">
    <source>
        <dbReference type="Proteomes" id="UP000322553"/>
    </source>
</evidence>
<dbReference type="SUPFAM" id="SSF51905">
    <property type="entry name" value="FAD/NAD(P)-binding domain"/>
    <property type="match status" value="1"/>
</dbReference>
<dbReference type="InterPro" id="IPR016156">
    <property type="entry name" value="FAD/NAD-linked_Rdtase_dimer_sf"/>
</dbReference>
<dbReference type="RefSeq" id="WP_149054570.1">
    <property type="nucleotide sequence ID" value="NZ_CP043420.1"/>
</dbReference>
<comment type="catalytic activity">
    <reaction evidence="8">
        <text>A + NADH + H(+) = AH2 + NAD(+)</text>
        <dbReference type="Rhea" id="RHEA:11356"/>
        <dbReference type="ChEBI" id="CHEBI:13193"/>
        <dbReference type="ChEBI" id="CHEBI:15378"/>
        <dbReference type="ChEBI" id="CHEBI:17499"/>
        <dbReference type="ChEBI" id="CHEBI:57540"/>
        <dbReference type="ChEBI" id="CHEBI:57945"/>
    </reaction>
</comment>
<dbReference type="GO" id="GO:0071949">
    <property type="term" value="F:FAD binding"/>
    <property type="evidence" value="ECO:0007669"/>
    <property type="project" value="TreeGrafter"/>
</dbReference>
<evidence type="ECO:0000256" key="1">
    <source>
        <dbReference type="ARBA" id="ARBA00001974"/>
    </source>
</evidence>
<feature type="domain" description="FAD/NAD(P)-binding" evidence="9">
    <location>
        <begin position="5"/>
        <end position="297"/>
    </location>
</feature>
<dbReference type="SMART" id="SM01353">
    <property type="entry name" value="AIF_C"/>
    <property type="match status" value="1"/>
</dbReference>
<keyword evidence="2" id="KW-0285">Flavoprotein</keyword>
<keyword evidence="5" id="KW-0809">Transit peptide</keyword>
<evidence type="ECO:0000256" key="8">
    <source>
        <dbReference type="ARBA" id="ARBA00047786"/>
    </source>
</evidence>
<dbReference type="GO" id="GO:0016174">
    <property type="term" value="F:NAD(P)H oxidase H2O2-forming activity"/>
    <property type="evidence" value="ECO:0007669"/>
    <property type="project" value="TreeGrafter"/>
</dbReference>
<dbReference type="KEGG" id="kuy:FY550_12765"/>
<reference evidence="11 12" key="1">
    <citation type="submission" date="2019-08" db="EMBL/GenBank/DDBJ databases">
        <title>Complete genome sequence of Kushneria sp. YCWA18, a halophilic phosphate-solubilizing bacterium isolated from Daqiao saltern in China.</title>
        <authorList>
            <person name="Du G.-X."/>
            <person name="Qu L.-Y."/>
        </authorList>
    </citation>
    <scope>NUCLEOTIDE SEQUENCE [LARGE SCALE GENOMIC DNA]</scope>
    <source>
        <strain evidence="11 12">YCWA18</strain>
    </source>
</reference>
<dbReference type="GO" id="GO:0046983">
    <property type="term" value="F:protein dimerization activity"/>
    <property type="evidence" value="ECO:0007669"/>
    <property type="project" value="InterPro"/>
</dbReference>
<evidence type="ECO:0000256" key="3">
    <source>
        <dbReference type="ARBA" id="ARBA00022703"/>
    </source>
</evidence>
<keyword evidence="12" id="KW-1185">Reference proteome</keyword>
<protein>
    <submittedName>
        <fullName evidence="11">NAD(P)/FAD-dependent oxidoreductase</fullName>
    </submittedName>
</protein>